<proteinExistence type="inferred from homology"/>
<keyword evidence="2" id="KW-0560">Oxidoreductase</keyword>
<sequence length="254" mass="27034">MSSTSSIPKIILILGAGPNVGAAVAKAFSARGFKVASASRSPPKYTASSDDGAAVLHIPVDLARPETVPGVFERVRRELGGEPGVVVYNAALFAPDPADPLSLFTPESIQTYHDSQAVNATSVLVSLHETVKAFRNLPATSGDGGGLPSKTFIFTGNMLNVMTLKGMLNFGLGKTAPAYAIRHLVEQKIYAHDGVTFYYADERTPEGMPVANAISGEAAAVEYVKLAERTDQGPWLYTFVKDAGYKDFERPGRL</sequence>
<dbReference type="Gene3D" id="3.40.50.720">
    <property type="entry name" value="NAD(P)-binding Rossmann-like Domain"/>
    <property type="match status" value="1"/>
</dbReference>
<dbReference type="Pfam" id="PF00106">
    <property type="entry name" value="adh_short"/>
    <property type="match status" value="1"/>
</dbReference>
<organism evidence="3 4">
    <name type="scientific">Fonsecaea multimorphosa CBS 102226</name>
    <dbReference type="NCBI Taxonomy" id="1442371"/>
    <lineage>
        <taxon>Eukaryota</taxon>
        <taxon>Fungi</taxon>
        <taxon>Dikarya</taxon>
        <taxon>Ascomycota</taxon>
        <taxon>Pezizomycotina</taxon>
        <taxon>Eurotiomycetes</taxon>
        <taxon>Chaetothyriomycetidae</taxon>
        <taxon>Chaetothyriales</taxon>
        <taxon>Herpotrichiellaceae</taxon>
        <taxon>Fonsecaea</taxon>
    </lineage>
</organism>
<accession>A0A0D2J0H5</accession>
<comment type="similarity">
    <text evidence="1">Belongs to the short-chain dehydrogenases/reductases (SDR) family.</text>
</comment>
<dbReference type="PANTHER" id="PTHR43669">
    <property type="entry name" value="5-KETO-D-GLUCONATE 5-REDUCTASE"/>
    <property type="match status" value="1"/>
</dbReference>
<dbReference type="OrthoDB" id="5336600at2759"/>
<dbReference type="AlphaFoldDB" id="A0A0D2J0H5"/>
<dbReference type="PANTHER" id="PTHR43669:SF4">
    <property type="entry name" value="SHORT-CHAIN DEHYDROGENASE"/>
    <property type="match status" value="1"/>
</dbReference>
<evidence type="ECO:0008006" key="5">
    <source>
        <dbReference type="Google" id="ProtNLM"/>
    </source>
</evidence>
<name>A0A0D2J0H5_9EURO</name>
<evidence type="ECO:0000313" key="3">
    <source>
        <dbReference type="EMBL" id="KIY02852.1"/>
    </source>
</evidence>
<dbReference type="EMBL" id="KN848063">
    <property type="protein sequence ID" value="KIY02852.1"/>
    <property type="molecule type" value="Genomic_DNA"/>
</dbReference>
<keyword evidence="4" id="KW-1185">Reference proteome</keyword>
<dbReference type="SUPFAM" id="SSF51735">
    <property type="entry name" value="NAD(P)-binding Rossmann-fold domains"/>
    <property type="match status" value="1"/>
</dbReference>
<evidence type="ECO:0000313" key="4">
    <source>
        <dbReference type="Proteomes" id="UP000053411"/>
    </source>
</evidence>
<protein>
    <recommendedName>
        <fullName evidence="5">Short-chain dehydrogenase</fullName>
    </recommendedName>
</protein>
<dbReference type="GeneID" id="27707063"/>
<evidence type="ECO:0000256" key="1">
    <source>
        <dbReference type="ARBA" id="ARBA00006484"/>
    </source>
</evidence>
<dbReference type="STRING" id="1442371.A0A0D2J0H5"/>
<gene>
    <name evidence="3" type="ORF">Z520_01317</name>
</gene>
<dbReference type="Proteomes" id="UP000053411">
    <property type="component" value="Unassembled WGS sequence"/>
</dbReference>
<dbReference type="VEuPathDB" id="FungiDB:Z520_01317"/>
<dbReference type="InterPro" id="IPR036291">
    <property type="entry name" value="NAD(P)-bd_dom_sf"/>
</dbReference>
<evidence type="ECO:0000256" key="2">
    <source>
        <dbReference type="ARBA" id="ARBA00023002"/>
    </source>
</evidence>
<dbReference type="GO" id="GO:0016491">
    <property type="term" value="F:oxidoreductase activity"/>
    <property type="evidence" value="ECO:0007669"/>
    <property type="project" value="UniProtKB-KW"/>
</dbReference>
<dbReference type="RefSeq" id="XP_016636974.1">
    <property type="nucleotide sequence ID" value="XM_016771835.1"/>
</dbReference>
<dbReference type="InterPro" id="IPR002347">
    <property type="entry name" value="SDR_fam"/>
</dbReference>
<reference evidence="3 4" key="1">
    <citation type="submission" date="2015-01" db="EMBL/GenBank/DDBJ databases">
        <title>The Genome Sequence of Fonsecaea multimorphosa CBS 102226.</title>
        <authorList>
            <consortium name="The Broad Institute Genomics Platform"/>
            <person name="Cuomo C."/>
            <person name="de Hoog S."/>
            <person name="Gorbushina A."/>
            <person name="Stielow B."/>
            <person name="Teixiera M."/>
            <person name="Abouelleil A."/>
            <person name="Chapman S.B."/>
            <person name="Priest M."/>
            <person name="Young S.K."/>
            <person name="Wortman J."/>
            <person name="Nusbaum C."/>
            <person name="Birren B."/>
        </authorList>
    </citation>
    <scope>NUCLEOTIDE SEQUENCE [LARGE SCALE GENOMIC DNA]</scope>
    <source>
        <strain evidence="3 4">CBS 102226</strain>
    </source>
</reference>